<dbReference type="Proteomes" id="UP001369815">
    <property type="component" value="Unassembled WGS sequence"/>
</dbReference>
<dbReference type="PANTHER" id="PTHR23502:SF23">
    <property type="entry name" value="FLUCONAZOLE RESISTANCE PROTEIN 1"/>
    <property type="match status" value="1"/>
</dbReference>
<feature type="transmembrane region" description="Helical" evidence="6">
    <location>
        <begin position="281"/>
        <end position="304"/>
    </location>
</feature>
<feature type="transmembrane region" description="Helical" evidence="6">
    <location>
        <begin position="153"/>
        <end position="174"/>
    </location>
</feature>
<evidence type="ECO:0000256" key="3">
    <source>
        <dbReference type="ARBA" id="ARBA00022989"/>
    </source>
</evidence>
<comment type="subcellular location">
    <subcellularLocation>
        <location evidence="1">Membrane</location>
        <topology evidence="1">Multi-pass membrane protein</topology>
    </subcellularLocation>
</comment>
<feature type="transmembrane region" description="Helical" evidence="6">
    <location>
        <begin position="428"/>
        <end position="450"/>
    </location>
</feature>
<dbReference type="InterPro" id="IPR036259">
    <property type="entry name" value="MFS_trans_sf"/>
</dbReference>
<keyword evidence="4 6" id="KW-0472">Membrane</keyword>
<name>A0AAX6MZ96_9PEZI</name>
<proteinExistence type="predicted"/>
<feature type="domain" description="Major facilitator superfamily (MFS) profile" evidence="7">
    <location>
        <begin position="155"/>
        <end position="589"/>
    </location>
</feature>
<keyword evidence="3 6" id="KW-1133">Transmembrane helix</keyword>
<reference evidence="8 9" key="1">
    <citation type="journal article" date="2024" name="Front Chem Biol">
        <title>Unveiling the potential of Daldinia eschscholtzii MFLUCC 19-0629 through bioactivity and bioinformatics studies for enhanced sustainable agriculture production.</title>
        <authorList>
            <person name="Brooks S."/>
            <person name="Weaver J.A."/>
            <person name="Klomchit A."/>
            <person name="Alharthi S.A."/>
            <person name="Onlamun T."/>
            <person name="Nurani R."/>
            <person name="Vong T.K."/>
            <person name="Alberti F."/>
            <person name="Greco C."/>
        </authorList>
    </citation>
    <scope>NUCLEOTIDE SEQUENCE [LARGE SCALE GENOMIC DNA]</scope>
    <source>
        <strain evidence="8">MFLUCC 19-0629</strain>
    </source>
</reference>
<feature type="transmembrane region" description="Helical" evidence="6">
    <location>
        <begin position="316"/>
        <end position="332"/>
    </location>
</feature>
<feature type="region of interest" description="Disordered" evidence="5">
    <location>
        <begin position="567"/>
        <end position="589"/>
    </location>
</feature>
<feature type="transmembrane region" description="Helical" evidence="6">
    <location>
        <begin position="247"/>
        <end position="269"/>
    </location>
</feature>
<dbReference type="GO" id="GO:1990961">
    <property type="term" value="P:xenobiotic detoxification by transmembrane export across the plasma membrane"/>
    <property type="evidence" value="ECO:0007669"/>
    <property type="project" value="TreeGrafter"/>
</dbReference>
<dbReference type="PROSITE" id="PS50850">
    <property type="entry name" value="MFS"/>
    <property type="match status" value="1"/>
</dbReference>
<dbReference type="PANTHER" id="PTHR23502">
    <property type="entry name" value="MAJOR FACILITATOR SUPERFAMILY"/>
    <property type="match status" value="1"/>
</dbReference>
<feature type="transmembrane region" description="Helical" evidence="6">
    <location>
        <begin position="389"/>
        <end position="408"/>
    </location>
</feature>
<evidence type="ECO:0000313" key="8">
    <source>
        <dbReference type="EMBL" id="KAK6957939.1"/>
    </source>
</evidence>
<dbReference type="GO" id="GO:0005886">
    <property type="term" value="C:plasma membrane"/>
    <property type="evidence" value="ECO:0007669"/>
    <property type="project" value="TreeGrafter"/>
</dbReference>
<feature type="transmembrane region" description="Helical" evidence="6">
    <location>
        <begin position="471"/>
        <end position="490"/>
    </location>
</feature>
<protein>
    <recommendedName>
        <fullName evidence="7">Major facilitator superfamily (MFS) profile domain-containing protein</fullName>
    </recommendedName>
</protein>
<comment type="caution">
    <text evidence="8">The sequence shown here is derived from an EMBL/GenBank/DDBJ whole genome shotgun (WGS) entry which is preliminary data.</text>
</comment>
<feature type="transmembrane region" description="Helical" evidence="6">
    <location>
        <begin position="221"/>
        <end position="241"/>
    </location>
</feature>
<dbReference type="Pfam" id="PF07690">
    <property type="entry name" value="MFS_1"/>
    <property type="match status" value="1"/>
</dbReference>
<accession>A0AAX6MZ96</accession>
<dbReference type="Gene3D" id="1.20.1250.20">
    <property type="entry name" value="MFS general substrate transporter like domains"/>
    <property type="match status" value="1"/>
</dbReference>
<dbReference type="CDD" id="cd17323">
    <property type="entry name" value="MFS_Tpo1_MDR_like"/>
    <property type="match status" value="1"/>
</dbReference>
<gene>
    <name evidence="8" type="ORF">Daesc_000729</name>
</gene>
<evidence type="ECO:0000256" key="2">
    <source>
        <dbReference type="ARBA" id="ARBA00022692"/>
    </source>
</evidence>
<dbReference type="AlphaFoldDB" id="A0AAX6MZ96"/>
<dbReference type="InterPro" id="IPR011701">
    <property type="entry name" value="MFS"/>
</dbReference>
<feature type="compositionally biased region" description="Polar residues" evidence="5">
    <location>
        <begin position="65"/>
        <end position="81"/>
    </location>
</feature>
<feature type="region of interest" description="Disordered" evidence="5">
    <location>
        <begin position="62"/>
        <end position="85"/>
    </location>
</feature>
<dbReference type="InterPro" id="IPR020846">
    <property type="entry name" value="MFS_dom"/>
</dbReference>
<dbReference type="EMBL" id="JBANMG010000001">
    <property type="protein sequence ID" value="KAK6957939.1"/>
    <property type="molecule type" value="Genomic_DNA"/>
</dbReference>
<dbReference type="GO" id="GO:0015244">
    <property type="term" value="F:fluconazole transmembrane transporter activity"/>
    <property type="evidence" value="ECO:0007669"/>
    <property type="project" value="TreeGrafter"/>
</dbReference>
<feature type="transmembrane region" description="Helical" evidence="6">
    <location>
        <begin position="496"/>
        <end position="524"/>
    </location>
</feature>
<sequence length="589" mass="64191">MAESMREVIRETSIGQIARLIFGRKDLFPYPEELSSFQLPAGLNASNPTALLDRKLEAELKKQQHTSSVKPSAFSTGTATPSDEKDLEAGTSQIWDSGLPSPAITGNATPKGGVASVQAIPVSAAPAGEPVIVDWYDATDSANPKNWPFRKKLFITTQMGLYTFAVYIGSSLYAPAEADVMASFGASYEVAALGIALYVFGYGLGPLLWSPLSEMPAVGRSGIFIVTFFIFVMLALGASLVNSLGGLFVLRFLLGFFGSPCLAAAGATLDDMFVAWKLPYVLTIWSSSATLGPALGPIISGFAVTEKGWRWSGWELFWMAAPVWVLMFLSLPETNPDTILHRRANRLRARTGRSDLTTVEDLKRAHMSARQEVVYALIKPFQINALDPAILYTTCYAAVLYATYYSFFEAFPMVFSDMHGFNLGESGLPFLAFVPGLFIAVLGYIGWFRLKAESVMRREPPPLYGFPEARLLPGVATTFLAPVGLFIFAWTSRPDIHWIVPIIGLTILFISIFIAFQCMSFYIARCYPKYSASLFAANTFARSSFAAGSILFSRPMYEKLGVGGGIEKPDEVGEGPSKDIGAQAEPMVE</sequence>
<keyword evidence="2 6" id="KW-0812">Transmembrane</keyword>
<evidence type="ECO:0000259" key="7">
    <source>
        <dbReference type="PROSITE" id="PS50850"/>
    </source>
</evidence>
<evidence type="ECO:0000256" key="1">
    <source>
        <dbReference type="ARBA" id="ARBA00004141"/>
    </source>
</evidence>
<feature type="transmembrane region" description="Helical" evidence="6">
    <location>
        <begin position="186"/>
        <end position="209"/>
    </location>
</feature>
<evidence type="ECO:0000313" key="9">
    <source>
        <dbReference type="Proteomes" id="UP001369815"/>
    </source>
</evidence>
<organism evidence="8 9">
    <name type="scientific">Daldinia eschscholtzii</name>
    <dbReference type="NCBI Taxonomy" id="292717"/>
    <lineage>
        <taxon>Eukaryota</taxon>
        <taxon>Fungi</taxon>
        <taxon>Dikarya</taxon>
        <taxon>Ascomycota</taxon>
        <taxon>Pezizomycotina</taxon>
        <taxon>Sordariomycetes</taxon>
        <taxon>Xylariomycetidae</taxon>
        <taxon>Xylariales</taxon>
        <taxon>Hypoxylaceae</taxon>
        <taxon>Daldinia</taxon>
    </lineage>
</organism>
<evidence type="ECO:0000256" key="6">
    <source>
        <dbReference type="SAM" id="Phobius"/>
    </source>
</evidence>
<evidence type="ECO:0000256" key="4">
    <source>
        <dbReference type="ARBA" id="ARBA00023136"/>
    </source>
</evidence>
<dbReference type="SUPFAM" id="SSF103473">
    <property type="entry name" value="MFS general substrate transporter"/>
    <property type="match status" value="1"/>
</dbReference>
<evidence type="ECO:0000256" key="5">
    <source>
        <dbReference type="SAM" id="MobiDB-lite"/>
    </source>
</evidence>
<keyword evidence="9" id="KW-1185">Reference proteome</keyword>